<reference evidence="2 3" key="1">
    <citation type="submission" date="2019-05" db="EMBL/GenBank/DDBJ databases">
        <title>Draft genome sequence of Actinomadura geliboluensis A8036.</title>
        <authorList>
            <person name="Saricaoglu S."/>
            <person name="Isik K."/>
        </authorList>
    </citation>
    <scope>NUCLEOTIDE SEQUENCE [LARGE SCALE GENOMIC DNA]</scope>
    <source>
        <strain evidence="2 3">A8036</strain>
    </source>
</reference>
<dbReference type="PANTHER" id="PTHR43591:SF24">
    <property type="entry name" value="2-METHOXY-6-POLYPRENYL-1,4-BENZOQUINOL METHYLASE, MITOCHONDRIAL"/>
    <property type="match status" value="1"/>
</dbReference>
<dbReference type="PANTHER" id="PTHR43591">
    <property type="entry name" value="METHYLTRANSFERASE"/>
    <property type="match status" value="1"/>
</dbReference>
<organism evidence="2 3">
    <name type="scientific">Actinomadura geliboluensis</name>
    <dbReference type="NCBI Taxonomy" id="882440"/>
    <lineage>
        <taxon>Bacteria</taxon>
        <taxon>Bacillati</taxon>
        <taxon>Actinomycetota</taxon>
        <taxon>Actinomycetes</taxon>
        <taxon>Streptosporangiales</taxon>
        <taxon>Thermomonosporaceae</taxon>
        <taxon>Actinomadura</taxon>
    </lineage>
</organism>
<evidence type="ECO:0000313" key="2">
    <source>
        <dbReference type="EMBL" id="TMR28071.1"/>
    </source>
</evidence>
<dbReference type="Pfam" id="PF13649">
    <property type="entry name" value="Methyltransf_25"/>
    <property type="match status" value="1"/>
</dbReference>
<evidence type="ECO:0000313" key="3">
    <source>
        <dbReference type="Proteomes" id="UP000305238"/>
    </source>
</evidence>
<feature type="domain" description="Methyltransferase" evidence="1">
    <location>
        <begin position="149"/>
        <end position="243"/>
    </location>
</feature>
<dbReference type="CDD" id="cd02440">
    <property type="entry name" value="AdoMet_MTases"/>
    <property type="match status" value="1"/>
</dbReference>
<evidence type="ECO:0000259" key="1">
    <source>
        <dbReference type="Pfam" id="PF13649"/>
    </source>
</evidence>
<dbReference type="InterPro" id="IPR029063">
    <property type="entry name" value="SAM-dependent_MTases_sf"/>
</dbReference>
<dbReference type="AlphaFoldDB" id="A0A5S4G6P0"/>
<protein>
    <submittedName>
        <fullName evidence="2">Class I SAM-dependent methyltransferase</fullName>
    </submittedName>
</protein>
<comment type="caution">
    <text evidence="2">The sequence shown here is derived from an EMBL/GenBank/DDBJ whole genome shotgun (WGS) entry which is preliminary data.</text>
</comment>
<gene>
    <name evidence="2" type="ORF">ETD96_38190</name>
</gene>
<name>A0A5S4G6P0_9ACTN</name>
<accession>A0A5S4G6P0</accession>
<keyword evidence="3" id="KW-1185">Reference proteome</keyword>
<dbReference type="SUPFAM" id="SSF53335">
    <property type="entry name" value="S-adenosyl-L-methionine-dependent methyltransferases"/>
    <property type="match status" value="1"/>
</dbReference>
<sequence length="335" mass="36853">MNDVARRARVDFALALRQQWARSLYPVLVEQAGPDPDRAAVHAAPVYPWFAWLERSAQKMLWRAVADAVDADDLPASAPGLELDPDLELPAWYTDVDIHVQPGGVWSTDRAALVYEAGAKLVMLGENDDFAFHTLFTETAVPDRPYRRIVDLGCGFGKSTRPFKRRWPDAEVIGVDLSAPVLRLAAHRTAGLGIRYVQADASATGLPAGSADLVTATMLIHELPPPVLADLIADAARTLAPGGVLRVLDFHPTGDAVRDLALVEHGDRNNEPYLPMLFDTDCLALCEKAGLTDARWVAFDERGAGRLETTQWPDRAEWHFPWAVLEARKPEEARA</sequence>
<keyword evidence="2" id="KW-0808">Transferase</keyword>
<dbReference type="RefSeq" id="WP_138641367.1">
    <property type="nucleotide sequence ID" value="NZ_JASWDG010000129.1"/>
</dbReference>
<dbReference type="GO" id="GO:0008168">
    <property type="term" value="F:methyltransferase activity"/>
    <property type="evidence" value="ECO:0007669"/>
    <property type="project" value="UniProtKB-KW"/>
</dbReference>
<dbReference type="GO" id="GO:0032259">
    <property type="term" value="P:methylation"/>
    <property type="evidence" value="ECO:0007669"/>
    <property type="project" value="UniProtKB-KW"/>
</dbReference>
<dbReference type="Gene3D" id="3.40.50.150">
    <property type="entry name" value="Vaccinia Virus protein VP39"/>
    <property type="match status" value="1"/>
</dbReference>
<dbReference type="Proteomes" id="UP000305238">
    <property type="component" value="Unassembled WGS sequence"/>
</dbReference>
<dbReference type="EMBL" id="VCKZ01000453">
    <property type="protein sequence ID" value="TMR28071.1"/>
    <property type="molecule type" value="Genomic_DNA"/>
</dbReference>
<dbReference type="OrthoDB" id="653491at2"/>
<keyword evidence="2" id="KW-0489">Methyltransferase</keyword>
<dbReference type="InterPro" id="IPR041698">
    <property type="entry name" value="Methyltransf_25"/>
</dbReference>
<proteinExistence type="predicted"/>